<dbReference type="RefSeq" id="WP_163588942.1">
    <property type="nucleotide sequence ID" value="NZ_CP040855.1"/>
</dbReference>
<organism evidence="1 3">
    <name type="scientific">Lactobacillus johnsonii</name>
    <dbReference type="NCBI Taxonomy" id="33959"/>
    <lineage>
        <taxon>Bacteria</taxon>
        <taxon>Bacillati</taxon>
        <taxon>Bacillota</taxon>
        <taxon>Bacilli</taxon>
        <taxon>Lactobacillales</taxon>
        <taxon>Lactobacillaceae</taxon>
        <taxon>Lactobacillus</taxon>
    </lineage>
</organism>
<dbReference type="Proteomes" id="UP000464749">
    <property type="component" value="Plasmid unnamed1"/>
</dbReference>
<gene>
    <name evidence="1" type="ORF">FEE39_09995</name>
    <name evidence="2" type="ORF">FEE39_10090</name>
</gene>
<geneLocation type="plasmid" evidence="1 3">
    <name>unnamed1</name>
</geneLocation>
<dbReference type="AlphaFoldDB" id="A0A9X7XVG5"/>
<reference evidence="1 3" key="1">
    <citation type="submission" date="2019-06" db="EMBL/GenBank/DDBJ databases">
        <title>Whole genome sequencing of Lactobacillus johnsonii strain G2A.</title>
        <authorList>
            <person name="Conlan S."/>
            <person name="Thomas P.J."/>
            <person name="Mullikin J."/>
            <person name="Singer J."/>
            <person name="Weaver C."/>
            <person name="Segre J.A."/>
        </authorList>
    </citation>
    <scope>NUCLEOTIDE SEQUENCE [LARGE SCALE GENOMIC DNA]</scope>
    <source>
        <strain evidence="1 3">G2A</strain>
        <plasmid evidence="1 3">unnamed1</plasmid>
    </source>
</reference>
<evidence type="ECO:0000313" key="1">
    <source>
        <dbReference type="EMBL" id="QIA88564.1"/>
    </source>
</evidence>
<proteinExistence type="predicted"/>
<evidence type="ECO:0000313" key="2">
    <source>
        <dbReference type="EMBL" id="QIA88583.1"/>
    </source>
</evidence>
<accession>A0A9X7XVG5</accession>
<evidence type="ECO:0000313" key="3">
    <source>
        <dbReference type="Proteomes" id="UP000464749"/>
    </source>
</evidence>
<keyword evidence="1" id="KW-0614">Plasmid</keyword>
<dbReference type="EMBL" id="CP040855">
    <property type="protein sequence ID" value="QIA88583.1"/>
    <property type="molecule type" value="Genomic_DNA"/>
</dbReference>
<name>A0A9X7XVG5_LACJH</name>
<dbReference type="EMBL" id="CP040855">
    <property type="protein sequence ID" value="QIA88564.1"/>
    <property type="molecule type" value="Genomic_DNA"/>
</dbReference>
<protein>
    <submittedName>
        <fullName evidence="1">DUF4313 domain-containing protein</fullName>
    </submittedName>
</protein>
<sequence>MKYLLSPAVKVEFGYRIDPETISYVQRDYYSENDSIALIAYNNNDEMISNITVNVPETYLLAENQFFLNDSATAQSFKSFAQKNGYIQSIGMISNFGYKAYELTSKFETLAIK</sequence>